<gene>
    <name evidence="2" type="ORF">DHW31_08025</name>
</gene>
<dbReference type="Pfam" id="PF06713">
    <property type="entry name" value="bPH_4"/>
    <property type="match status" value="1"/>
</dbReference>
<evidence type="ECO:0000259" key="1">
    <source>
        <dbReference type="Pfam" id="PF06713"/>
    </source>
</evidence>
<protein>
    <submittedName>
        <fullName evidence="2">ABC transporter</fullName>
    </submittedName>
</protein>
<proteinExistence type="predicted"/>
<reference evidence="2 3" key="1">
    <citation type="journal article" date="2018" name="Nat. Biotechnol.">
        <title>A standardized bacterial taxonomy based on genome phylogeny substantially revises the tree of life.</title>
        <authorList>
            <person name="Parks D.H."/>
            <person name="Chuvochina M."/>
            <person name="Waite D.W."/>
            <person name="Rinke C."/>
            <person name="Skarshewski A."/>
            <person name="Chaumeil P.A."/>
            <person name="Hugenholtz P."/>
        </authorList>
    </citation>
    <scope>NUCLEOTIDE SEQUENCE [LARGE SCALE GENOMIC DNA]</scope>
    <source>
        <strain evidence="2">UBA9667</strain>
    </source>
</reference>
<dbReference type="RefSeq" id="WP_027317652.1">
    <property type="nucleotide sequence ID" value="NZ_CANRGK010000011.1"/>
</dbReference>
<evidence type="ECO:0000313" key="3">
    <source>
        <dbReference type="Proteomes" id="UP000263098"/>
    </source>
</evidence>
<dbReference type="Proteomes" id="UP000263098">
    <property type="component" value="Unassembled WGS sequence"/>
</dbReference>
<organism evidence="2 3">
    <name type="scientific">Bacteroides graminisolvens</name>
    <dbReference type="NCBI Taxonomy" id="477666"/>
    <lineage>
        <taxon>Bacteria</taxon>
        <taxon>Pseudomonadati</taxon>
        <taxon>Bacteroidota</taxon>
        <taxon>Bacteroidia</taxon>
        <taxon>Bacteroidales</taxon>
        <taxon>Bacteroidaceae</taxon>
        <taxon>Bacteroides</taxon>
    </lineage>
</organism>
<dbReference type="InterPro" id="IPR009589">
    <property type="entry name" value="PH_YyaB-like"/>
</dbReference>
<dbReference type="GO" id="GO:0030153">
    <property type="term" value="P:bacteriocin immunity"/>
    <property type="evidence" value="ECO:0007669"/>
    <property type="project" value="InterPro"/>
</dbReference>
<feature type="domain" description="Uncharacterized protein YyaB-like PH" evidence="1">
    <location>
        <begin position="53"/>
        <end position="128"/>
    </location>
</feature>
<dbReference type="AlphaFoldDB" id="A0A351M602"/>
<dbReference type="EMBL" id="DPVG01000288">
    <property type="protein sequence ID" value="HCK24709.1"/>
    <property type="molecule type" value="Genomic_DNA"/>
</dbReference>
<name>A0A351M602_9BACE</name>
<accession>A0A351M602</accession>
<sequence>MNRVFHARITWYHLLFLVLVSVCTVYLVWHKQALGALLFSLVLLVLIECVIHTTYTVTAEGLLVIAKGRFYKKRTIPIEEILSIERKRSMTVFNCSVTHFVLIRWGYDKYVALIPVKEKEFIQLIRERIVQS</sequence>
<comment type="caution">
    <text evidence="2">The sequence shown here is derived from an EMBL/GenBank/DDBJ whole genome shotgun (WGS) entry which is preliminary data.</text>
</comment>
<evidence type="ECO:0000313" key="2">
    <source>
        <dbReference type="EMBL" id="HCK24709.1"/>
    </source>
</evidence>